<dbReference type="EMBL" id="VJMJ01000161">
    <property type="protein sequence ID" value="KAF0729757.1"/>
    <property type="molecule type" value="Genomic_DNA"/>
</dbReference>
<reference evidence="2 3" key="1">
    <citation type="submission" date="2019-07" db="EMBL/GenBank/DDBJ databases">
        <title>Genomics analysis of Aphanomyces spp. identifies a new class of oomycete effector associated with host adaptation.</title>
        <authorList>
            <person name="Gaulin E."/>
        </authorList>
    </citation>
    <scope>NUCLEOTIDE SEQUENCE [LARGE SCALE GENOMIC DNA]</scope>
    <source>
        <strain evidence="2 3">ATCC 201684</strain>
    </source>
</reference>
<dbReference type="AlphaFoldDB" id="A0A6G0WQT7"/>
<feature type="signal peptide" evidence="1">
    <location>
        <begin position="1"/>
        <end position="18"/>
    </location>
</feature>
<organism evidence="2 3">
    <name type="scientific">Aphanomyces euteiches</name>
    <dbReference type="NCBI Taxonomy" id="100861"/>
    <lineage>
        <taxon>Eukaryota</taxon>
        <taxon>Sar</taxon>
        <taxon>Stramenopiles</taxon>
        <taxon>Oomycota</taxon>
        <taxon>Saprolegniomycetes</taxon>
        <taxon>Saprolegniales</taxon>
        <taxon>Verrucalvaceae</taxon>
        <taxon>Aphanomyces</taxon>
    </lineage>
</organism>
<proteinExistence type="predicted"/>
<comment type="caution">
    <text evidence="2">The sequence shown here is derived from an EMBL/GenBank/DDBJ whole genome shotgun (WGS) entry which is preliminary data.</text>
</comment>
<dbReference type="Proteomes" id="UP000481153">
    <property type="component" value="Unassembled WGS sequence"/>
</dbReference>
<name>A0A6G0WQT7_9STRA</name>
<feature type="chain" id="PRO_5026351999" description="DDE Tnp4 domain-containing protein" evidence="1">
    <location>
        <begin position="19"/>
        <end position="242"/>
    </location>
</feature>
<evidence type="ECO:0000256" key="1">
    <source>
        <dbReference type="SAM" id="SignalP"/>
    </source>
</evidence>
<evidence type="ECO:0000313" key="3">
    <source>
        <dbReference type="Proteomes" id="UP000481153"/>
    </source>
</evidence>
<protein>
    <recommendedName>
        <fullName evidence="4">DDE Tnp4 domain-containing protein</fullName>
    </recommendedName>
</protein>
<sequence>MDTTAASTFAVTVGSAVAALSVVASVCSDGRKYKSRAAQKFAHRTTQWTEIDLDSLYDEGWYREDFRCNRRSFDRIAEFVEKGWVNIHGELARNAHFNVRHRTAVALHYLCHSGSVSTSAQLFGMSKASASRYIWQFVWVVIKTFNQIQLPKSSHEWEELRCGFERICGFPNVYLVIDGSLFEIERPHDYEGWYCRKPYTAVNAERLSFAQISSTFEQTSCSFEQNSTTFAHLWCAAFSKSS</sequence>
<evidence type="ECO:0000313" key="2">
    <source>
        <dbReference type="EMBL" id="KAF0729757.1"/>
    </source>
</evidence>
<keyword evidence="1" id="KW-0732">Signal</keyword>
<gene>
    <name evidence="2" type="ORF">Ae201684_012648</name>
</gene>
<accession>A0A6G0WQT7</accession>
<evidence type="ECO:0008006" key="4">
    <source>
        <dbReference type="Google" id="ProtNLM"/>
    </source>
</evidence>
<keyword evidence="3" id="KW-1185">Reference proteome</keyword>
<dbReference type="VEuPathDB" id="FungiDB:AeMF1_007269"/>